<reference evidence="3" key="1">
    <citation type="submission" date="2021-01" db="EMBL/GenBank/DDBJ databases">
        <authorList>
            <person name="Kaushik A."/>
        </authorList>
    </citation>
    <scope>NUCLEOTIDE SEQUENCE</scope>
    <source>
        <strain evidence="3">AG5</strain>
    </source>
</reference>
<sequence length="481" mass="51632">MKYRTIISLILLPQMVSVLGAVVPDKDNSLISLQKRNLKDNIKGKLNHVGEEKAKALKVAGQGIKVAGKGVQVAGKGIKVAGNGVKVAGGKGVKTAGKGVKVVGNKIQKVEGELQRTFTLGSDSEETWDELRDVLSVCAKNDCKRNNFFMNEALRWVKHGLKDLGVVIHENPAATAALVIGVSVLLIELIGGGMIVPALLRAIGFGTKGPIKNSIAAAVQRVINPVKLGSVFSQFQSAAMHGAALKELQNIAYVAITGLIGVGVAGLVEGGTKSHNQPIYRQEWQNWASESILNPSSDITNNATQLWGAPAYRGCVAYGYQEVRASLVSVPESMDPLAACKQTPALIEDNGFKTPLNCLDEGPKKGVTGLWYVPTNTTQCTPWWGKFEDEVGSIISLITLDCELILTLFKGCMLYGRRRRFARLIGLKNNGDWKGVCESAPASIDGKHYDHPSYCDDKGVAGIYGVFDVVDEQCECSCVRV</sequence>
<evidence type="ECO:0000256" key="2">
    <source>
        <dbReference type="SAM" id="SignalP"/>
    </source>
</evidence>
<feature type="chain" id="PRO_5034954178" evidence="2">
    <location>
        <begin position="21"/>
        <end position="481"/>
    </location>
</feature>
<protein>
    <submittedName>
        <fullName evidence="3">Uncharacterized protein</fullName>
    </submittedName>
</protein>
<keyword evidence="2" id="KW-0732">Signal</keyword>
<evidence type="ECO:0000313" key="4">
    <source>
        <dbReference type="Proteomes" id="UP000663827"/>
    </source>
</evidence>
<keyword evidence="1" id="KW-0812">Transmembrane</keyword>
<gene>
    <name evidence="3" type="ORF">RDB_LOCUS121760</name>
</gene>
<dbReference type="EMBL" id="CAJNJQ010002808">
    <property type="protein sequence ID" value="CAE7185408.1"/>
    <property type="molecule type" value="Genomic_DNA"/>
</dbReference>
<dbReference type="InterPro" id="IPR038213">
    <property type="entry name" value="IFI6/IFI27-like_sf"/>
</dbReference>
<keyword evidence="1" id="KW-1133">Transmembrane helix</keyword>
<evidence type="ECO:0000256" key="1">
    <source>
        <dbReference type="SAM" id="Phobius"/>
    </source>
</evidence>
<organism evidence="3 4">
    <name type="scientific">Rhizoctonia solani</name>
    <dbReference type="NCBI Taxonomy" id="456999"/>
    <lineage>
        <taxon>Eukaryota</taxon>
        <taxon>Fungi</taxon>
        <taxon>Dikarya</taxon>
        <taxon>Basidiomycota</taxon>
        <taxon>Agaricomycotina</taxon>
        <taxon>Agaricomycetes</taxon>
        <taxon>Cantharellales</taxon>
        <taxon>Ceratobasidiaceae</taxon>
        <taxon>Rhizoctonia</taxon>
    </lineage>
</organism>
<evidence type="ECO:0000313" key="3">
    <source>
        <dbReference type="EMBL" id="CAE7185408.1"/>
    </source>
</evidence>
<dbReference type="AlphaFoldDB" id="A0A8H3E5T4"/>
<keyword evidence="1" id="KW-0472">Membrane</keyword>
<accession>A0A8H3E5T4</accession>
<feature type="signal peptide" evidence="2">
    <location>
        <begin position="1"/>
        <end position="20"/>
    </location>
</feature>
<comment type="caution">
    <text evidence="3">The sequence shown here is derived from an EMBL/GenBank/DDBJ whole genome shotgun (WGS) entry which is preliminary data.</text>
</comment>
<feature type="transmembrane region" description="Helical" evidence="1">
    <location>
        <begin position="176"/>
        <end position="200"/>
    </location>
</feature>
<name>A0A8H3E5T4_9AGAM</name>
<dbReference type="Proteomes" id="UP000663827">
    <property type="component" value="Unassembled WGS sequence"/>
</dbReference>
<proteinExistence type="predicted"/>
<dbReference type="Gene3D" id="6.10.110.10">
    <property type="match status" value="1"/>
</dbReference>